<dbReference type="Pfam" id="PF01155">
    <property type="entry name" value="HypA"/>
    <property type="match status" value="1"/>
</dbReference>
<comment type="function">
    <text evidence="4">Involved in the maturation of [NiFe] hydrogenases. Required for nickel insertion into the metal center of the hydrogenase.</text>
</comment>
<feature type="binding site" evidence="4">
    <location>
        <position position="76"/>
    </location>
    <ligand>
        <name>Zn(2+)</name>
        <dbReference type="ChEBI" id="CHEBI:29105"/>
    </ligand>
</feature>
<dbReference type="PANTHER" id="PTHR34535">
    <property type="entry name" value="HYDROGENASE MATURATION FACTOR HYPA"/>
    <property type="match status" value="1"/>
</dbReference>
<dbReference type="AlphaFoldDB" id="A0A1M4ZXS8"/>
<gene>
    <name evidence="4" type="primary">hypA</name>
    <name evidence="5" type="ORF">SAMN02745781_01725</name>
</gene>
<keyword evidence="2 4" id="KW-0479">Metal-binding</keyword>
<proteinExistence type="inferred from homology"/>
<dbReference type="FunFam" id="3.30.2320.80:FF:000001">
    <property type="entry name" value="Hydrogenase maturation factor HypA"/>
    <property type="match status" value="1"/>
</dbReference>
<feature type="binding site" evidence="4">
    <location>
        <position position="2"/>
    </location>
    <ligand>
        <name>Ni(2+)</name>
        <dbReference type="ChEBI" id="CHEBI:49786"/>
    </ligand>
</feature>
<sequence>MHELSLSLKTIDLVVEHAHQRQSHRVTAVTLGIGVLSCIEPDALLTGLQFASRETLAEGAQFLVEMIPATAWCEVCQQQVDIETHYTGCPLCHSYQLIVETGQELKIKSIEVESYV</sequence>
<organism evidence="5 6">
    <name type="scientific">Vibrio gazogenes DSM 21264 = NBRC 103151</name>
    <dbReference type="NCBI Taxonomy" id="1123492"/>
    <lineage>
        <taxon>Bacteria</taxon>
        <taxon>Pseudomonadati</taxon>
        <taxon>Pseudomonadota</taxon>
        <taxon>Gammaproteobacteria</taxon>
        <taxon>Vibrionales</taxon>
        <taxon>Vibrionaceae</taxon>
        <taxon>Vibrio</taxon>
    </lineage>
</organism>
<keyword evidence="3 4" id="KW-0862">Zinc</keyword>
<keyword evidence="6" id="KW-1185">Reference proteome</keyword>
<feature type="binding site" evidence="4">
    <location>
        <position position="92"/>
    </location>
    <ligand>
        <name>Zn(2+)</name>
        <dbReference type="ChEBI" id="CHEBI:29105"/>
    </ligand>
</feature>
<protein>
    <recommendedName>
        <fullName evidence="4">Hydrogenase maturation factor HypA</fullName>
    </recommendedName>
</protein>
<dbReference type="HAMAP" id="MF_00213">
    <property type="entry name" value="HypA_HybF"/>
    <property type="match status" value="1"/>
</dbReference>
<dbReference type="PANTHER" id="PTHR34535:SF3">
    <property type="entry name" value="HYDROGENASE MATURATION FACTOR HYPA"/>
    <property type="match status" value="1"/>
</dbReference>
<evidence type="ECO:0000313" key="5">
    <source>
        <dbReference type="EMBL" id="SHF22808.1"/>
    </source>
</evidence>
<dbReference type="Proteomes" id="UP000184159">
    <property type="component" value="Unassembled WGS sequence"/>
</dbReference>
<dbReference type="GO" id="GO:0051604">
    <property type="term" value="P:protein maturation"/>
    <property type="evidence" value="ECO:0007669"/>
    <property type="project" value="InterPro"/>
</dbReference>
<evidence type="ECO:0000256" key="1">
    <source>
        <dbReference type="ARBA" id="ARBA00022596"/>
    </source>
</evidence>
<dbReference type="Gene3D" id="3.30.2320.80">
    <property type="match status" value="1"/>
</dbReference>
<evidence type="ECO:0000256" key="2">
    <source>
        <dbReference type="ARBA" id="ARBA00022723"/>
    </source>
</evidence>
<dbReference type="EMBL" id="FQUH01000007">
    <property type="protein sequence ID" value="SHF22808.1"/>
    <property type="molecule type" value="Genomic_DNA"/>
</dbReference>
<dbReference type="NCBIfam" id="TIGR00100">
    <property type="entry name" value="hypA"/>
    <property type="match status" value="1"/>
</dbReference>
<evidence type="ECO:0000256" key="4">
    <source>
        <dbReference type="HAMAP-Rule" id="MF_00213"/>
    </source>
</evidence>
<comment type="similarity">
    <text evidence="4">Belongs to the HypA/HybF family.</text>
</comment>
<dbReference type="InterPro" id="IPR000688">
    <property type="entry name" value="HypA/HybF"/>
</dbReference>
<feature type="binding site" evidence="4">
    <location>
        <position position="73"/>
    </location>
    <ligand>
        <name>Zn(2+)</name>
        <dbReference type="ChEBI" id="CHEBI:29105"/>
    </ligand>
</feature>
<dbReference type="GO" id="GO:0016151">
    <property type="term" value="F:nickel cation binding"/>
    <property type="evidence" value="ECO:0007669"/>
    <property type="project" value="UniProtKB-UniRule"/>
</dbReference>
<dbReference type="PIRSF" id="PIRSF004761">
    <property type="entry name" value="Hydrgn_mat_HypA"/>
    <property type="match status" value="1"/>
</dbReference>
<dbReference type="GO" id="GO:0008270">
    <property type="term" value="F:zinc ion binding"/>
    <property type="evidence" value="ECO:0007669"/>
    <property type="project" value="UniProtKB-UniRule"/>
</dbReference>
<feature type="binding site" evidence="4">
    <location>
        <position position="89"/>
    </location>
    <ligand>
        <name>Zn(2+)</name>
        <dbReference type="ChEBI" id="CHEBI:29105"/>
    </ligand>
</feature>
<name>A0A1M4ZXS8_VIBGA</name>
<keyword evidence="1 4" id="KW-0533">Nickel</keyword>
<accession>A0A1M4ZXS8</accession>
<dbReference type="RefSeq" id="WP_021019748.1">
    <property type="nucleotide sequence ID" value="NZ_FQUH01000007.1"/>
</dbReference>
<evidence type="ECO:0000313" key="6">
    <source>
        <dbReference type="Proteomes" id="UP000184159"/>
    </source>
</evidence>
<dbReference type="GO" id="GO:0016530">
    <property type="term" value="F:metallochaperone activity"/>
    <property type="evidence" value="ECO:0007669"/>
    <property type="project" value="UniProtKB-ARBA"/>
</dbReference>
<evidence type="ECO:0000256" key="3">
    <source>
        <dbReference type="ARBA" id="ARBA00022833"/>
    </source>
</evidence>
<reference evidence="6" key="1">
    <citation type="submission" date="2016-11" db="EMBL/GenBank/DDBJ databases">
        <authorList>
            <person name="Varghese N."/>
            <person name="Submissions S."/>
        </authorList>
    </citation>
    <scope>NUCLEOTIDE SEQUENCE [LARGE SCALE GENOMIC DNA]</scope>
    <source>
        <strain evidence="6">DSM 21264</strain>
    </source>
</reference>